<evidence type="ECO:0000313" key="2">
    <source>
        <dbReference type="Proteomes" id="UP000287651"/>
    </source>
</evidence>
<evidence type="ECO:0000313" key="1">
    <source>
        <dbReference type="EMBL" id="RRT44546.1"/>
    </source>
</evidence>
<gene>
    <name evidence="1" type="ORF">B296_00038901</name>
</gene>
<dbReference type="EMBL" id="AMZH03016401">
    <property type="protein sequence ID" value="RRT44546.1"/>
    <property type="molecule type" value="Genomic_DNA"/>
</dbReference>
<dbReference type="AlphaFoldDB" id="A0A426XYK0"/>
<reference evidence="1 2" key="1">
    <citation type="journal article" date="2014" name="Agronomy (Basel)">
        <title>A Draft Genome Sequence for Ensete ventricosum, the Drought-Tolerant Tree Against Hunger.</title>
        <authorList>
            <person name="Harrison J."/>
            <person name="Moore K.A."/>
            <person name="Paszkiewicz K."/>
            <person name="Jones T."/>
            <person name="Grant M."/>
            <person name="Ambacheew D."/>
            <person name="Muzemil S."/>
            <person name="Studholme D.J."/>
        </authorList>
    </citation>
    <scope>NUCLEOTIDE SEQUENCE [LARGE SCALE GENOMIC DNA]</scope>
</reference>
<sequence>MHPPMHFLIRDHATTPCYSLGPLSFVEILPLGTLPQYVGSLHMILPLGTRTYPSWIFVLLEQLSSLHSFHWKFRRLPSPLDYSVLLNNLCLVLPLQMHLLDCDPSPIQSPLHPSSPARSPTFVWRVFLRVLVLL</sequence>
<proteinExistence type="predicted"/>
<name>A0A426XYK0_ENSVE</name>
<dbReference type="Proteomes" id="UP000287651">
    <property type="component" value="Unassembled WGS sequence"/>
</dbReference>
<comment type="caution">
    <text evidence="1">The sequence shown here is derived from an EMBL/GenBank/DDBJ whole genome shotgun (WGS) entry which is preliminary data.</text>
</comment>
<protein>
    <submittedName>
        <fullName evidence="1">Uncharacterized protein</fullName>
    </submittedName>
</protein>
<organism evidence="1 2">
    <name type="scientific">Ensete ventricosum</name>
    <name type="common">Abyssinian banana</name>
    <name type="synonym">Musa ensete</name>
    <dbReference type="NCBI Taxonomy" id="4639"/>
    <lineage>
        <taxon>Eukaryota</taxon>
        <taxon>Viridiplantae</taxon>
        <taxon>Streptophyta</taxon>
        <taxon>Embryophyta</taxon>
        <taxon>Tracheophyta</taxon>
        <taxon>Spermatophyta</taxon>
        <taxon>Magnoliopsida</taxon>
        <taxon>Liliopsida</taxon>
        <taxon>Zingiberales</taxon>
        <taxon>Musaceae</taxon>
        <taxon>Ensete</taxon>
    </lineage>
</organism>
<accession>A0A426XYK0</accession>